<feature type="region of interest" description="Disordered" evidence="1">
    <location>
        <begin position="136"/>
        <end position="176"/>
    </location>
</feature>
<evidence type="ECO:0000313" key="4">
    <source>
        <dbReference type="EMBL" id="HGH61406.1"/>
    </source>
</evidence>
<keyword evidence="2" id="KW-0472">Membrane</keyword>
<sequence>MNSFLVFLWILSCALILCQWFVLLSVRRYLLAAPTEIGRRHAYSLLILLGVINVGGVFLSMDSRWLPMAPFYKKVAAVSFFSYLGFALVMALYFGLMRLVEATRDLFQRTDRSSVSVAQVGRLAVDERGCLARASAPQYSSNPVSHEENDLRTHAKEGAERTQRNRDSEGTPTCAGDITHGVLGRRTVLKIAAAGGLLAGTAMLGEGIVEAYQEPVTEEWDFEHPMLGGLTRPLTIVHATDFHFGMFLDADDLAHLVERLNRIEGDALVLTGDIYHSPLTPIEKSVPILQRLRQRRVGNFAVLGNHEFYAGVARSLAALEESQIKVLRNEWYTYAEGRTLLHIGGIDDPVKNWLTGASFPKFAYLMKIVPREPGFRLLLSHRPTILPEASKAQIDLVLSGHTHGGQIILPSFSRRRGVSVARLISPFTHGWYRVGNARMYLNRGVGLTFVPWRINCPPEIAVFRLQNGNTVA</sequence>
<feature type="compositionally biased region" description="Basic and acidic residues" evidence="1">
    <location>
        <begin position="145"/>
        <end position="169"/>
    </location>
</feature>
<dbReference type="GO" id="GO:0016787">
    <property type="term" value="F:hydrolase activity"/>
    <property type="evidence" value="ECO:0007669"/>
    <property type="project" value="InterPro"/>
</dbReference>
<dbReference type="CDD" id="cd07385">
    <property type="entry name" value="MPP_YkuE_C"/>
    <property type="match status" value="1"/>
</dbReference>
<gene>
    <name evidence="4" type="ORF">ENV54_08930</name>
</gene>
<dbReference type="InterPro" id="IPR029052">
    <property type="entry name" value="Metallo-depent_PP-like"/>
</dbReference>
<dbReference type="PANTHER" id="PTHR31302:SF0">
    <property type="entry name" value="TRANSMEMBRANE PROTEIN WITH METALLOPHOSPHOESTERASE DOMAIN"/>
    <property type="match status" value="1"/>
</dbReference>
<keyword evidence="2" id="KW-1133">Transmembrane helix</keyword>
<evidence type="ECO:0000256" key="2">
    <source>
        <dbReference type="SAM" id="Phobius"/>
    </source>
</evidence>
<protein>
    <submittedName>
        <fullName evidence="4">Metallophosphoesterase</fullName>
    </submittedName>
</protein>
<dbReference type="AlphaFoldDB" id="A0A7C4AS88"/>
<dbReference type="Pfam" id="PF00149">
    <property type="entry name" value="Metallophos"/>
    <property type="match status" value="1"/>
</dbReference>
<name>A0A7C4AS88_9BACT</name>
<feature type="transmembrane region" description="Helical" evidence="2">
    <location>
        <begin position="80"/>
        <end position="100"/>
    </location>
</feature>
<dbReference type="InterPro" id="IPR004843">
    <property type="entry name" value="Calcineurin-like_PHP"/>
</dbReference>
<feature type="transmembrane region" description="Helical" evidence="2">
    <location>
        <begin position="42"/>
        <end position="60"/>
    </location>
</feature>
<dbReference type="SUPFAM" id="SSF56300">
    <property type="entry name" value="Metallo-dependent phosphatases"/>
    <property type="match status" value="1"/>
</dbReference>
<dbReference type="EMBL" id="DTGT01000278">
    <property type="protein sequence ID" value="HGH61406.1"/>
    <property type="molecule type" value="Genomic_DNA"/>
</dbReference>
<dbReference type="PANTHER" id="PTHR31302">
    <property type="entry name" value="TRANSMEMBRANE PROTEIN WITH METALLOPHOSPHOESTERASE DOMAIN-RELATED"/>
    <property type="match status" value="1"/>
</dbReference>
<reference evidence="4" key="1">
    <citation type="journal article" date="2020" name="mSystems">
        <title>Genome- and Community-Level Interaction Insights into Carbon Utilization and Element Cycling Functions of Hydrothermarchaeota in Hydrothermal Sediment.</title>
        <authorList>
            <person name="Zhou Z."/>
            <person name="Liu Y."/>
            <person name="Xu W."/>
            <person name="Pan J."/>
            <person name="Luo Z.H."/>
            <person name="Li M."/>
        </authorList>
    </citation>
    <scope>NUCLEOTIDE SEQUENCE [LARGE SCALE GENOMIC DNA]</scope>
    <source>
        <strain evidence="4">SpSt-769</strain>
    </source>
</reference>
<accession>A0A7C4AS88</accession>
<dbReference type="Gene3D" id="3.60.21.10">
    <property type="match status" value="1"/>
</dbReference>
<proteinExistence type="predicted"/>
<feature type="transmembrane region" description="Helical" evidence="2">
    <location>
        <begin position="6"/>
        <end position="30"/>
    </location>
</feature>
<keyword evidence="2" id="KW-0812">Transmembrane</keyword>
<comment type="caution">
    <text evidence="4">The sequence shown here is derived from an EMBL/GenBank/DDBJ whole genome shotgun (WGS) entry which is preliminary data.</text>
</comment>
<dbReference type="InterPro" id="IPR051158">
    <property type="entry name" value="Metallophosphoesterase_sf"/>
</dbReference>
<evidence type="ECO:0000256" key="1">
    <source>
        <dbReference type="SAM" id="MobiDB-lite"/>
    </source>
</evidence>
<evidence type="ECO:0000259" key="3">
    <source>
        <dbReference type="Pfam" id="PF00149"/>
    </source>
</evidence>
<feature type="domain" description="Calcineurin-like phosphoesterase" evidence="3">
    <location>
        <begin position="235"/>
        <end position="404"/>
    </location>
</feature>
<organism evidence="4">
    <name type="scientific">Desulfomonile tiedjei</name>
    <dbReference type="NCBI Taxonomy" id="2358"/>
    <lineage>
        <taxon>Bacteria</taxon>
        <taxon>Pseudomonadati</taxon>
        <taxon>Thermodesulfobacteriota</taxon>
        <taxon>Desulfomonilia</taxon>
        <taxon>Desulfomonilales</taxon>
        <taxon>Desulfomonilaceae</taxon>
        <taxon>Desulfomonile</taxon>
    </lineage>
</organism>